<comment type="function">
    <text evidence="7">Mitochondrial ribosome (mitoribosome) assembly factor. Binds at the interface of the head and body domains of the mitochondrial small ribosomal subunit (mt-SSU), occluding the mRNA channel and preventing compaction of the head domain towards the body. Probable inactive methyltransferase: retains the characteristic folding and ability to bind S-adenosyl-L-methionine, but it probably lost its methyltransferase activity.</text>
</comment>
<keyword evidence="4" id="KW-0408">Iron</keyword>
<feature type="chain" id="PRO_5029908769" evidence="9">
    <location>
        <begin position="17"/>
        <end position="709"/>
    </location>
</feature>
<dbReference type="InterPro" id="IPR000010">
    <property type="entry name" value="Cystatin_dom"/>
</dbReference>
<evidence type="ECO:0000313" key="10">
    <source>
        <dbReference type="EMBL" id="KAF4703236.1"/>
    </source>
</evidence>
<dbReference type="SUPFAM" id="SSF53335">
    <property type="entry name" value="S-adenosyl-L-methionine-dependent methyltransferases"/>
    <property type="match status" value="1"/>
</dbReference>
<dbReference type="Pfam" id="PF09243">
    <property type="entry name" value="Rsm22"/>
    <property type="match status" value="1"/>
</dbReference>
<dbReference type="SUPFAM" id="SSF54403">
    <property type="entry name" value="Cystatin/monellin"/>
    <property type="match status" value="1"/>
</dbReference>
<dbReference type="CDD" id="cd00042">
    <property type="entry name" value="CY"/>
    <property type="match status" value="1"/>
</dbReference>
<gene>
    <name evidence="10" type="primary">METTL17_4</name>
    <name evidence="10" type="ORF">FOZ63_033501</name>
</gene>
<protein>
    <submittedName>
        <fullName evidence="10">Methyltransferase-like protein 17, mitochondrial</fullName>
    </submittedName>
</protein>
<evidence type="ECO:0000256" key="3">
    <source>
        <dbReference type="ARBA" id="ARBA00022946"/>
    </source>
</evidence>
<sequence length="709" mass="80827">MSGLVFLLMTSMRTMCGGLGEAMAANDTVRSLCNKVRSAIEQSNTSSAALSEFEPISYRSQVVVAGTNYFVKIKVGPDAYAHARIFQFAEVSVGRNHGAVLGFARLRDHRSAAPVLLPMLLRSPRPSSSSLSRTVASRRLSAQSCSTAERSSSSSCSSCHRGCGSTSWDEGVGAENEPASGNPYVQWFQLHMNNEAITRGFKFDRHFGSPSELDPLYVVELDNLAMCTQKTNFLNPLLKAKIIRLLRDFGNKKDVERYARYVMQRQRSRSSTELPRVLSSAFLPEKEEDKDKTRLDRITKGQHFQELKHTMPELFDPERSQEISELQRLSIAHAEDSRHRLYQQFYSPEAAVAYLAHRFSPAYAVNFRVLHEVMKRCPDFNPTSILDYGSGPAPSVCAAMDVWGQRLIEHVTCIEPSVHMKQMGKYMLSDFSANVEWSSQLYDSKNQRQSIITVSYVLMHLKGQEARDLLVRNLWNRLEDGGVLVVIEAGTPTGFRFIHHIRELFIMQLPPKAFHFVAPCPHESMCPLATTGRDWCHFHQGVKRLPHYVYNKGSQARHVEWDKFSFLVVRKGVGPRQKYDKEEEAPTAAEKSYFWPRLLMPPIKAGGHTLVDACSAPNNFERLSVSKAKPHTMGYRFSRKVMWGDLWRFPKRVNRRNAREYVPEETKRHLERLAKKAYENIRGKKGHEKGTTKEEFKDEKQEEPLHYGK</sequence>
<comment type="caution">
    <text evidence="10">The sequence shown here is derived from an EMBL/GenBank/DDBJ whole genome shotgun (WGS) entry which is preliminary data.</text>
</comment>
<evidence type="ECO:0000256" key="9">
    <source>
        <dbReference type="SAM" id="SignalP"/>
    </source>
</evidence>
<keyword evidence="6" id="KW-0496">Mitochondrion</keyword>
<dbReference type="GO" id="GO:0004869">
    <property type="term" value="F:cysteine-type endopeptidase inhibitor activity"/>
    <property type="evidence" value="ECO:0007669"/>
    <property type="project" value="InterPro"/>
</dbReference>
<evidence type="ECO:0000256" key="1">
    <source>
        <dbReference type="ARBA" id="ARBA00004173"/>
    </source>
</evidence>
<evidence type="ECO:0000256" key="8">
    <source>
        <dbReference type="SAM" id="MobiDB-lite"/>
    </source>
</evidence>
<keyword evidence="3" id="KW-0809">Transit peptide</keyword>
<dbReference type="Proteomes" id="UP000553632">
    <property type="component" value="Unassembled WGS sequence"/>
</dbReference>
<accession>A0A7J6Q6D2</accession>
<feature type="signal peptide" evidence="9">
    <location>
        <begin position="1"/>
        <end position="16"/>
    </location>
</feature>
<keyword evidence="9" id="KW-0732">Signal</keyword>
<dbReference type="InterPro" id="IPR015324">
    <property type="entry name" value="Ribosomal_Rsm22-like"/>
</dbReference>
<dbReference type="GO" id="GO:0005763">
    <property type="term" value="C:mitochondrial small ribosomal subunit"/>
    <property type="evidence" value="ECO:0007669"/>
    <property type="project" value="TreeGrafter"/>
</dbReference>
<evidence type="ECO:0000256" key="2">
    <source>
        <dbReference type="ARBA" id="ARBA00022723"/>
    </source>
</evidence>
<evidence type="ECO:0000256" key="4">
    <source>
        <dbReference type="ARBA" id="ARBA00023004"/>
    </source>
</evidence>
<keyword evidence="10" id="KW-0808">Transferase</keyword>
<dbReference type="Gene3D" id="3.10.450.10">
    <property type="match status" value="1"/>
</dbReference>
<reference evidence="10 11" key="1">
    <citation type="submission" date="2020-04" db="EMBL/GenBank/DDBJ databases">
        <title>Perkinsus olseni comparative genomics.</title>
        <authorList>
            <person name="Bogema D.R."/>
        </authorList>
    </citation>
    <scope>NUCLEOTIDE SEQUENCE [LARGE SCALE GENOMIC DNA]</scope>
    <source>
        <strain evidence="10 11">ATCC PRA-207</strain>
    </source>
</reference>
<evidence type="ECO:0000256" key="6">
    <source>
        <dbReference type="ARBA" id="ARBA00023128"/>
    </source>
</evidence>
<dbReference type="GO" id="GO:0008168">
    <property type="term" value="F:methyltransferase activity"/>
    <property type="evidence" value="ECO:0007669"/>
    <property type="project" value="UniProtKB-KW"/>
</dbReference>
<proteinExistence type="predicted"/>
<dbReference type="EMBL" id="JABANO010035597">
    <property type="protein sequence ID" value="KAF4703236.1"/>
    <property type="molecule type" value="Genomic_DNA"/>
</dbReference>
<dbReference type="GO" id="GO:0046872">
    <property type="term" value="F:metal ion binding"/>
    <property type="evidence" value="ECO:0007669"/>
    <property type="project" value="UniProtKB-KW"/>
</dbReference>
<evidence type="ECO:0000313" key="11">
    <source>
        <dbReference type="Proteomes" id="UP000553632"/>
    </source>
</evidence>
<dbReference type="PANTHER" id="PTHR13184">
    <property type="entry name" value="37S RIBOSOMAL PROTEIN S22"/>
    <property type="match status" value="1"/>
</dbReference>
<dbReference type="GO" id="GO:0003735">
    <property type="term" value="F:structural constituent of ribosome"/>
    <property type="evidence" value="ECO:0007669"/>
    <property type="project" value="TreeGrafter"/>
</dbReference>
<organism evidence="10 11">
    <name type="scientific">Perkinsus olseni</name>
    <name type="common">Perkinsus atlanticus</name>
    <dbReference type="NCBI Taxonomy" id="32597"/>
    <lineage>
        <taxon>Eukaryota</taxon>
        <taxon>Sar</taxon>
        <taxon>Alveolata</taxon>
        <taxon>Perkinsozoa</taxon>
        <taxon>Perkinsea</taxon>
        <taxon>Perkinsida</taxon>
        <taxon>Perkinsidae</taxon>
        <taxon>Perkinsus</taxon>
    </lineage>
</organism>
<dbReference type="InterPro" id="IPR029063">
    <property type="entry name" value="SAM-dependent_MTases_sf"/>
</dbReference>
<dbReference type="PANTHER" id="PTHR13184:SF5">
    <property type="entry name" value="METHYLTRANSFERASE-LIKE PROTEIN 17, MITOCHONDRIAL"/>
    <property type="match status" value="1"/>
</dbReference>
<dbReference type="InterPro" id="IPR046350">
    <property type="entry name" value="Cystatin_sf"/>
</dbReference>
<keyword evidence="10" id="KW-0489">Methyltransferase</keyword>
<keyword evidence="2" id="KW-0479">Metal-binding</keyword>
<keyword evidence="11" id="KW-1185">Reference proteome</keyword>
<dbReference type="OMA" id="GFRMIHS"/>
<comment type="subcellular location">
    <subcellularLocation>
        <location evidence="1">Mitochondrion</location>
    </subcellularLocation>
</comment>
<dbReference type="GO" id="GO:0051536">
    <property type="term" value="F:iron-sulfur cluster binding"/>
    <property type="evidence" value="ECO:0007669"/>
    <property type="project" value="UniProtKB-KW"/>
</dbReference>
<dbReference type="GO" id="GO:0032259">
    <property type="term" value="P:methylation"/>
    <property type="evidence" value="ECO:0007669"/>
    <property type="project" value="UniProtKB-KW"/>
</dbReference>
<evidence type="ECO:0000256" key="5">
    <source>
        <dbReference type="ARBA" id="ARBA00023014"/>
    </source>
</evidence>
<name>A0A7J6Q6D2_PEROL</name>
<evidence type="ECO:0000256" key="7">
    <source>
        <dbReference type="ARBA" id="ARBA00045681"/>
    </source>
</evidence>
<dbReference type="InterPro" id="IPR052571">
    <property type="entry name" value="Mt_RNA_Methyltransferase"/>
</dbReference>
<dbReference type="AlphaFoldDB" id="A0A7J6Q6D2"/>
<dbReference type="Gene3D" id="3.40.50.150">
    <property type="entry name" value="Vaccinia Virus protein VP39"/>
    <property type="match status" value="1"/>
</dbReference>
<feature type="region of interest" description="Disordered" evidence="8">
    <location>
        <begin position="677"/>
        <end position="709"/>
    </location>
</feature>
<keyword evidence="5" id="KW-0411">Iron-sulfur</keyword>
<dbReference type="GO" id="GO:0006412">
    <property type="term" value="P:translation"/>
    <property type="evidence" value="ECO:0007669"/>
    <property type="project" value="InterPro"/>
</dbReference>